<feature type="region of interest" description="Disordered" evidence="1">
    <location>
        <begin position="907"/>
        <end position="961"/>
    </location>
</feature>
<feature type="compositionally biased region" description="Low complexity" evidence="1">
    <location>
        <begin position="234"/>
        <end position="244"/>
    </location>
</feature>
<feature type="region of interest" description="Disordered" evidence="1">
    <location>
        <begin position="989"/>
        <end position="1009"/>
    </location>
</feature>
<evidence type="ECO:0000313" key="2">
    <source>
        <dbReference type="EMBL" id="KAF6207907.1"/>
    </source>
</evidence>
<reference evidence="2" key="1">
    <citation type="journal article" date="2021" name="Mol. Ecol. Resour.">
        <title>Apolygus lucorum genome provides insights into omnivorousness and mesophyll feeding.</title>
        <authorList>
            <person name="Liu Y."/>
            <person name="Liu H."/>
            <person name="Wang H."/>
            <person name="Huang T."/>
            <person name="Liu B."/>
            <person name="Yang B."/>
            <person name="Yin L."/>
            <person name="Li B."/>
            <person name="Zhang Y."/>
            <person name="Zhang S."/>
            <person name="Jiang F."/>
            <person name="Zhang X."/>
            <person name="Ren Y."/>
            <person name="Wang B."/>
            <person name="Wang S."/>
            <person name="Lu Y."/>
            <person name="Wu K."/>
            <person name="Fan W."/>
            <person name="Wang G."/>
        </authorList>
    </citation>
    <scope>NUCLEOTIDE SEQUENCE</scope>
    <source>
        <strain evidence="2">12Hb</strain>
    </source>
</reference>
<accession>A0A8S9XFY9</accession>
<name>A0A8S9XFY9_APOLU</name>
<feature type="compositionally biased region" description="Basic and acidic residues" evidence="1">
    <location>
        <begin position="245"/>
        <end position="254"/>
    </location>
</feature>
<evidence type="ECO:0000256" key="1">
    <source>
        <dbReference type="SAM" id="MobiDB-lite"/>
    </source>
</evidence>
<feature type="region of interest" description="Disordered" evidence="1">
    <location>
        <begin position="234"/>
        <end position="418"/>
    </location>
</feature>
<dbReference type="OrthoDB" id="8023715at2759"/>
<dbReference type="EMBL" id="WIXP02000007">
    <property type="protein sequence ID" value="KAF6207907.1"/>
    <property type="molecule type" value="Genomic_DNA"/>
</dbReference>
<feature type="compositionally biased region" description="Basic and acidic residues" evidence="1">
    <location>
        <begin position="301"/>
        <end position="344"/>
    </location>
</feature>
<evidence type="ECO:0000313" key="3">
    <source>
        <dbReference type="Proteomes" id="UP000466442"/>
    </source>
</evidence>
<protein>
    <submittedName>
        <fullName evidence="2">Uncharacterized protein</fullName>
    </submittedName>
</protein>
<feature type="compositionally biased region" description="Basic and acidic residues" evidence="1">
    <location>
        <begin position="907"/>
        <end position="947"/>
    </location>
</feature>
<keyword evidence="3" id="KW-1185">Reference proteome</keyword>
<feature type="compositionally biased region" description="Basic and acidic residues" evidence="1">
    <location>
        <begin position="266"/>
        <end position="295"/>
    </location>
</feature>
<feature type="compositionally biased region" description="Acidic residues" evidence="1">
    <location>
        <begin position="345"/>
        <end position="361"/>
    </location>
</feature>
<feature type="compositionally biased region" description="Basic and acidic residues" evidence="1">
    <location>
        <begin position="1042"/>
        <end position="1051"/>
    </location>
</feature>
<sequence length="1080" mass="119275">MVTVFGDEEPATQEQATPIRFDTSYEQPETLSLNQYIDAAVERAIRKLDAPVATMIRSFNATPDRHENMIIATPQRLNDTVMVTPHQHDNTVVATPNRHVATVVATPEKTNTDLDILTMLNEEKTIENTPDMQIEKIVTQHLKSLMQIEGAHADRSPKNDENVQNDEKMGQTVHINRLKPAFVLGVPDETFIDPHDSPSNPRDVATPEPLDTTMTPETNKEDWYESYGWSTPAAVAPAPVPTTSSKEHTPRTPRGEASTQHSIPSELDRDMDADHNFDRSTERETERSEIPHGTDDPQTSRADRHETPLRHTKHHDESADRNADRNATRNDDRNADRHKVRCTEEVNEDGEPIESSDEEFEEAKGDPPAKRLYCGIPLPSSSPPPRAQSRTGIFADSDWDHDEDPSSQPPPEPLPTPIREPQVILQAGSPPPSKPELKIKITRRKKTICPVCTRPAPKMFNRSGSLDSNSSPFSWDRLARHFGTDPRVFKMIVLLLVASVSLALPVLGGQYKIRAPPPPPVPPANIHYGPHPPPHRPLAAPSYIHPYRSPPPSFYPPGPSHYRPRIPYYHKSTPREFHRLPASLSSSVGSPLYQPPKLTSNYIPAVAAIPAVSASSYPAGLWSNYNAFRAPVIKESFNTLPSASFNTLPSSYSLPSTYSSAALLADEDKGPIHTIPAPNLGGGPDAAHLYAAASSSAASHYHHHKKPDPESDLVAVLRHGIQNVNVPHSSAYQVTEDPSIHTPEKDTPLHFAPDPDPSTPTLKVPATNDPQSIPSNGQVPLDIYLQKEADKLAASTEATNTLTAQDLFNLLNYQPAPAAQVSSLPSYNPETLLQQSYASDQFAPQFQTFNYDERTQQGAYGSNSFPTASMSLDLANTDLSGHDNLLDLKTLQDNDLAGSEKDEVFHKIVDPDNEIDPKREEPKKKSLEKKESTMGKNEVTRPPKHPNDLPQTSSKFEIRVPQDIREKIKKDILAEKGVPCPPGTACVLPVATQPPQSPVSSPSKPDDGVQLQKSIQIYSTTYSTSMNEANNNKYIEQFTQKPEAKKARGIDMSETSEENIDPESANANLPFGARIRPKRF</sequence>
<feature type="compositionally biased region" description="Basic and acidic residues" evidence="1">
    <location>
        <begin position="738"/>
        <end position="748"/>
    </location>
</feature>
<feature type="region of interest" description="Disordered" evidence="1">
    <location>
        <begin position="189"/>
        <end position="218"/>
    </location>
</feature>
<comment type="caution">
    <text evidence="2">The sequence shown here is derived from an EMBL/GenBank/DDBJ whole genome shotgun (WGS) entry which is preliminary data.</text>
</comment>
<feature type="region of interest" description="Disordered" evidence="1">
    <location>
        <begin position="1039"/>
        <end position="1080"/>
    </location>
</feature>
<feature type="region of interest" description="Disordered" evidence="1">
    <location>
        <begin position="737"/>
        <end position="761"/>
    </location>
</feature>
<organism evidence="2 3">
    <name type="scientific">Apolygus lucorum</name>
    <name type="common">Small green plant bug</name>
    <name type="synonym">Lygocoris lucorum</name>
    <dbReference type="NCBI Taxonomy" id="248454"/>
    <lineage>
        <taxon>Eukaryota</taxon>
        <taxon>Metazoa</taxon>
        <taxon>Ecdysozoa</taxon>
        <taxon>Arthropoda</taxon>
        <taxon>Hexapoda</taxon>
        <taxon>Insecta</taxon>
        <taxon>Pterygota</taxon>
        <taxon>Neoptera</taxon>
        <taxon>Paraneoptera</taxon>
        <taxon>Hemiptera</taxon>
        <taxon>Heteroptera</taxon>
        <taxon>Panheteroptera</taxon>
        <taxon>Cimicomorpha</taxon>
        <taxon>Miridae</taxon>
        <taxon>Mirini</taxon>
        <taxon>Apolygus</taxon>
    </lineage>
</organism>
<dbReference type="Proteomes" id="UP000466442">
    <property type="component" value="Unassembled WGS sequence"/>
</dbReference>
<dbReference type="AlphaFoldDB" id="A0A8S9XFY9"/>
<proteinExistence type="predicted"/>
<feature type="compositionally biased region" description="Pro residues" evidence="1">
    <location>
        <begin position="407"/>
        <end position="418"/>
    </location>
</feature>
<gene>
    <name evidence="2" type="ORF">GE061_016356</name>
</gene>